<dbReference type="PANTHER" id="PTHR43689">
    <property type="entry name" value="HYDROLASE"/>
    <property type="match status" value="1"/>
</dbReference>
<dbReference type="RefSeq" id="XP_037151296.1">
    <property type="nucleotide sequence ID" value="XM_037292757.1"/>
</dbReference>
<dbReference type="GeneID" id="59330243"/>
<evidence type="ECO:0000259" key="1">
    <source>
        <dbReference type="Pfam" id="PF12697"/>
    </source>
</evidence>
<dbReference type="PANTHER" id="PTHR43689:SF8">
    <property type="entry name" value="ALPHA_BETA-HYDROLASES SUPERFAMILY PROTEIN"/>
    <property type="match status" value="1"/>
</dbReference>
<organism evidence="2 3">
    <name type="scientific">Letharia lupina</name>
    <dbReference type="NCBI Taxonomy" id="560253"/>
    <lineage>
        <taxon>Eukaryota</taxon>
        <taxon>Fungi</taxon>
        <taxon>Dikarya</taxon>
        <taxon>Ascomycota</taxon>
        <taxon>Pezizomycotina</taxon>
        <taxon>Lecanoromycetes</taxon>
        <taxon>OSLEUM clade</taxon>
        <taxon>Lecanoromycetidae</taxon>
        <taxon>Lecanorales</taxon>
        <taxon>Lecanorineae</taxon>
        <taxon>Parmeliaceae</taxon>
        <taxon>Letharia</taxon>
    </lineage>
</organism>
<reference evidence="2 3" key="1">
    <citation type="journal article" date="2020" name="Genomics">
        <title>Complete, high-quality genomes from long-read metagenomic sequencing of two wolf lichen thalli reveals enigmatic genome architecture.</title>
        <authorList>
            <person name="McKenzie S.K."/>
            <person name="Walston R.F."/>
            <person name="Allen J.L."/>
        </authorList>
    </citation>
    <scope>NUCLEOTIDE SEQUENCE [LARGE SCALE GENOMIC DNA]</scope>
    <source>
        <strain evidence="2">WasteWater1</strain>
    </source>
</reference>
<dbReference type="InterPro" id="IPR000073">
    <property type="entry name" value="AB_hydrolase_1"/>
</dbReference>
<proteinExistence type="predicted"/>
<evidence type="ECO:0000313" key="3">
    <source>
        <dbReference type="Proteomes" id="UP000593566"/>
    </source>
</evidence>
<dbReference type="Pfam" id="PF12697">
    <property type="entry name" value="Abhydrolase_6"/>
    <property type="match status" value="1"/>
</dbReference>
<dbReference type="SUPFAM" id="SSF53474">
    <property type="entry name" value="alpha/beta-Hydrolases"/>
    <property type="match status" value="1"/>
</dbReference>
<name>A0A8H6CES5_9LECA</name>
<dbReference type="AlphaFoldDB" id="A0A8H6CES5"/>
<feature type="domain" description="AB hydrolase-1" evidence="1">
    <location>
        <begin position="35"/>
        <end position="287"/>
    </location>
</feature>
<gene>
    <name evidence="2" type="ORF">HO133_001829</name>
</gene>
<protein>
    <recommendedName>
        <fullName evidence="1">AB hydrolase-1 domain-containing protein</fullName>
    </recommendedName>
</protein>
<evidence type="ECO:0000313" key="2">
    <source>
        <dbReference type="EMBL" id="KAF6221861.1"/>
    </source>
</evidence>
<dbReference type="InterPro" id="IPR029058">
    <property type="entry name" value="AB_hydrolase_fold"/>
</dbReference>
<sequence length="302" mass="33525">MVHQHSLDQTFIHKTTTHEYHIRWTRLGKTTSPALVFIHGTPWSSAVWQDLATSLSTHYNIYLYDHPGFGISPPYRRLVDAADHDKVDLDASLVLRAEATAALFKHWDMASPPHVVSHDNGGLVSLRLLLDHSITFASLCLIDVVAIGPFGLPFFKLVAENEGVFTAIPANLVEGLVRAYVKSATCKSLPKEIEDMLSAPWLAGGMQGSDKFLQEMVQAHYRDAGVLENEYARVGGLSPTKIIWGLEDAWIPVETAQRLKKALNAEHLVIIEEAGHLVQYDQPGKLALEVGLWLSKHSKNEI</sequence>
<keyword evidence="3" id="KW-1185">Reference proteome</keyword>
<accession>A0A8H6CES5</accession>
<dbReference type="EMBL" id="JACCJB010000013">
    <property type="protein sequence ID" value="KAF6221861.1"/>
    <property type="molecule type" value="Genomic_DNA"/>
</dbReference>
<dbReference type="Gene3D" id="3.40.50.1820">
    <property type="entry name" value="alpha/beta hydrolase"/>
    <property type="match status" value="1"/>
</dbReference>
<comment type="caution">
    <text evidence="2">The sequence shown here is derived from an EMBL/GenBank/DDBJ whole genome shotgun (WGS) entry which is preliminary data.</text>
</comment>
<dbReference type="Proteomes" id="UP000593566">
    <property type="component" value="Unassembled WGS sequence"/>
</dbReference>